<organism evidence="2 4">
    <name type="scientific">Cyberlindnera jadinii (strain ATCC 18201 / CBS 1600 / BCRC 20928 / JCM 3617 / NBRC 0987 / NRRL Y-1542)</name>
    <name type="common">Torula yeast</name>
    <name type="synonym">Candida utilis</name>
    <dbReference type="NCBI Taxonomy" id="983966"/>
    <lineage>
        <taxon>Eukaryota</taxon>
        <taxon>Fungi</taxon>
        <taxon>Dikarya</taxon>
        <taxon>Ascomycota</taxon>
        <taxon>Saccharomycotina</taxon>
        <taxon>Saccharomycetes</taxon>
        <taxon>Phaffomycetales</taxon>
        <taxon>Phaffomycetaceae</taxon>
        <taxon>Cyberlindnera</taxon>
    </lineage>
</organism>
<dbReference type="OrthoDB" id="10671909at2759"/>
<dbReference type="AlphaFoldDB" id="A0A0H5C2P7"/>
<feature type="region of interest" description="Disordered" evidence="1">
    <location>
        <begin position="218"/>
        <end position="237"/>
    </location>
</feature>
<dbReference type="Proteomes" id="UP000094389">
    <property type="component" value="Unassembled WGS sequence"/>
</dbReference>
<name>A0A0H5C2P7_CYBJN</name>
<evidence type="ECO:0000313" key="2">
    <source>
        <dbReference type="EMBL" id="CEP22205.1"/>
    </source>
</evidence>
<feature type="region of interest" description="Disordered" evidence="1">
    <location>
        <begin position="325"/>
        <end position="344"/>
    </location>
</feature>
<evidence type="ECO:0000313" key="4">
    <source>
        <dbReference type="Proteomes" id="UP000038830"/>
    </source>
</evidence>
<gene>
    <name evidence="2" type="ORF">BN1211_2490</name>
    <name evidence="3" type="ORF">CYBJADRAFT_168312</name>
</gene>
<sequence length="409" mass="46668">MSIHDEPSRQRKPQPSREPENTASSPSEVPYNRVSFRPQGLQASSRAMKQSVVYQDPRPYLKKETATNVVLADPSSRFGYQPHRANDAVFEDHLEQSSNSALNSKIRLFSRTKTESKSVPNHNVYRHRQDSTDSLELMPTIAIGYENSMDKQLRRSAGELRITGTGYYFEAAPEETDEDMYDTTRYEKRQRYVSDQLYEPEFDDRRRAIPVLPVEDHEQPYGHIVPPTDSNPHGEISEQVPTEAPVAYPVESEPERPELSPVEITNHTTNQRDKKPKLLKRLFKSRNRSKRPILEFQHPQLVVDQDIPSPVQEVEVEQSDHLGVMTDPARQETGVESSAEATDQDDLDEYSTFVDLLSNIPVVSQVFQQIDESDSLSPTQKLVIKLVLIVLFLYEVQSIIETIGSSLSF</sequence>
<protein>
    <submittedName>
        <fullName evidence="2">Uncharacterized protein</fullName>
    </submittedName>
</protein>
<reference evidence="3 5" key="3">
    <citation type="journal article" date="2016" name="Proc. Natl. Acad. Sci. U.S.A.">
        <title>Comparative genomics of biotechnologically important yeasts.</title>
        <authorList>
            <person name="Riley R."/>
            <person name="Haridas S."/>
            <person name="Wolfe K.H."/>
            <person name="Lopes M.R."/>
            <person name="Hittinger C.T."/>
            <person name="Goeker M."/>
            <person name="Salamov A.A."/>
            <person name="Wisecaver J.H."/>
            <person name="Long T.M."/>
            <person name="Calvey C.H."/>
            <person name="Aerts A.L."/>
            <person name="Barry K.W."/>
            <person name="Choi C."/>
            <person name="Clum A."/>
            <person name="Coughlan A.Y."/>
            <person name="Deshpande S."/>
            <person name="Douglass A.P."/>
            <person name="Hanson S.J."/>
            <person name="Klenk H.-P."/>
            <person name="LaButti K.M."/>
            <person name="Lapidus A."/>
            <person name="Lindquist E.A."/>
            <person name="Lipzen A.M."/>
            <person name="Meier-Kolthoff J.P."/>
            <person name="Ohm R.A."/>
            <person name="Otillar R.P."/>
            <person name="Pangilinan J.L."/>
            <person name="Peng Y."/>
            <person name="Rokas A."/>
            <person name="Rosa C.A."/>
            <person name="Scheuner C."/>
            <person name="Sibirny A.A."/>
            <person name="Slot J.C."/>
            <person name="Stielow J.B."/>
            <person name="Sun H."/>
            <person name="Kurtzman C.P."/>
            <person name="Blackwell M."/>
            <person name="Grigoriev I.V."/>
            <person name="Jeffries T.W."/>
        </authorList>
    </citation>
    <scope>NUCLEOTIDE SEQUENCE [LARGE SCALE GENOMIC DNA]</scope>
    <source>
        <strain evidence="5">ATCC 18201 / CBS 1600 / BCRC 20928 / JCM 3617 / NBRC 0987 / NRRL Y-1542</strain>
        <strain evidence="3">NRRL Y-1542</strain>
    </source>
</reference>
<dbReference type="RefSeq" id="XP_020069813.1">
    <property type="nucleotide sequence ID" value="XM_020215320.1"/>
</dbReference>
<dbReference type="GeneID" id="30989716"/>
<dbReference type="OMA" id="MMWESIT"/>
<evidence type="ECO:0000313" key="3">
    <source>
        <dbReference type="EMBL" id="ODV72774.1"/>
    </source>
</evidence>
<dbReference type="EMBL" id="CDQK01000003">
    <property type="protein sequence ID" value="CEP22205.1"/>
    <property type="molecule type" value="Genomic_DNA"/>
</dbReference>
<dbReference type="Proteomes" id="UP000038830">
    <property type="component" value="Unassembled WGS sequence"/>
</dbReference>
<feature type="compositionally biased region" description="Basic and acidic residues" evidence="1">
    <location>
        <begin position="1"/>
        <end position="20"/>
    </location>
</feature>
<dbReference type="EMBL" id="KV453933">
    <property type="protein sequence ID" value="ODV72774.1"/>
    <property type="molecule type" value="Genomic_DNA"/>
</dbReference>
<feature type="region of interest" description="Disordered" evidence="1">
    <location>
        <begin position="1"/>
        <end position="54"/>
    </location>
</feature>
<reference evidence="2" key="1">
    <citation type="submission" date="2014-12" db="EMBL/GenBank/DDBJ databases">
        <authorList>
            <person name="Jaenicke S."/>
        </authorList>
    </citation>
    <scope>NUCLEOTIDE SEQUENCE [LARGE SCALE GENOMIC DNA]</scope>
    <source>
        <strain evidence="2">CBS1600</strain>
    </source>
</reference>
<proteinExistence type="predicted"/>
<evidence type="ECO:0000256" key="1">
    <source>
        <dbReference type="SAM" id="MobiDB-lite"/>
    </source>
</evidence>
<accession>A0A0H5C2P7</accession>
<reference evidence="4" key="2">
    <citation type="journal article" date="2015" name="J. Biotechnol.">
        <title>The structure of the Cyberlindnera jadinii genome and its relation to Candida utilis analyzed by the occurrence of single nucleotide polymorphisms.</title>
        <authorList>
            <person name="Rupp O."/>
            <person name="Brinkrolf K."/>
            <person name="Buerth C."/>
            <person name="Kunigo M."/>
            <person name="Schneider J."/>
            <person name="Jaenicke S."/>
            <person name="Goesmann A."/>
            <person name="Puehler A."/>
            <person name="Jaeger K.-E."/>
            <person name="Ernst J.F."/>
        </authorList>
    </citation>
    <scope>NUCLEOTIDE SEQUENCE [LARGE SCALE GENOMIC DNA]</scope>
    <source>
        <strain evidence="4">ATCC 18201 / CBS 1600 / BCRC 20928 / JCM 3617 / NBRC 0987 / NRRL Y-1542</strain>
    </source>
</reference>
<evidence type="ECO:0000313" key="5">
    <source>
        <dbReference type="Proteomes" id="UP000094389"/>
    </source>
</evidence>
<keyword evidence="5" id="KW-1185">Reference proteome</keyword>
<accession>A0A1E4RZW5</accession>